<reference evidence="2 3" key="1">
    <citation type="journal article" date="2019" name="Sci. Rep.">
        <title>Colletotrichum shisoi sp. nov., an anthracnose pathogen of Perilla frutescens in Japan: molecular phylogenetic, morphological and genomic evidence.</title>
        <authorList>
            <person name="Gan P."/>
            <person name="Tsushima A."/>
            <person name="Hiroyama R."/>
            <person name="Narusaka M."/>
            <person name="Takano Y."/>
            <person name="Narusaka Y."/>
            <person name="Kawaradani M."/>
            <person name="Damm U."/>
            <person name="Shirasu K."/>
        </authorList>
    </citation>
    <scope>NUCLEOTIDE SEQUENCE [LARGE SCALE GENOMIC DNA]</scope>
    <source>
        <strain evidence="2 3">PG-2018a</strain>
    </source>
</reference>
<comment type="caution">
    <text evidence="2">The sequence shown here is derived from an EMBL/GenBank/DDBJ whole genome shotgun (WGS) entry which is preliminary data.</text>
</comment>
<proteinExistence type="predicted"/>
<gene>
    <name evidence="2" type="ORF">CSHISOI_07703</name>
</gene>
<sequence>MYFAPSLALLVAGAALAAAEGCHGDNLLRAMERHNGTAYCSSLLRLSGTGAVLSPSFPSDVPST</sequence>
<evidence type="ECO:0000313" key="2">
    <source>
        <dbReference type="EMBL" id="TQN67757.1"/>
    </source>
</evidence>
<accession>A0A5Q4BMA5</accession>
<dbReference type="OrthoDB" id="5394947at2759"/>
<keyword evidence="3" id="KW-1185">Reference proteome</keyword>
<keyword evidence="1" id="KW-0732">Signal</keyword>
<dbReference type="AlphaFoldDB" id="A0A5Q4BMA5"/>
<dbReference type="Proteomes" id="UP000326340">
    <property type="component" value="Unassembled WGS sequence"/>
</dbReference>
<feature type="chain" id="PRO_5024813324" evidence="1">
    <location>
        <begin position="20"/>
        <end position="64"/>
    </location>
</feature>
<dbReference type="EMBL" id="PUHP01000841">
    <property type="protein sequence ID" value="TQN67757.1"/>
    <property type="molecule type" value="Genomic_DNA"/>
</dbReference>
<evidence type="ECO:0000256" key="1">
    <source>
        <dbReference type="SAM" id="SignalP"/>
    </source>
</evidence>
<name>A0A5Q4BMA5_9PEZI</name>
<evidence type="ECO:0000313" key="3">
    <source>
        <dbReference type="Proteomes" id="UP000326340"/>
    </source>
</evidence>
<feature type="signal peptide" evidence="1">
    <location>
        <begin position="1"/>
        <end position="19"/>
    </location>
</feature>
<organism evidence="2 3">
    <name type="scientific">Colletotrichum shisoi</name>
    <dbReference type="NCBI Taxonomy" id="2078593"/>
    <lineage>
        <taxon>Eukaryota</taxon>
        <taxon>Fungi</taxon>
        <taxon>Dikarya</taxon>
        <taxon>Ascomycota</taxon>
        <taxon>Pezizomycotina</taxon>
        <taxon>Sordariomycetes</taxon>
        <taxon>Hypocreomycetidae</taxon>
        <taxon>Glomerellales</taxon>
        <taxon>Glomerellaceae</taxon>
        <taxon>Colletotrichum</taxon>
        <taxon>Colletotrichum destructivum species complex</taxon>
    </lineage>
</organism>
<protein>
    <submittedName>
        <fullName evidence="2">Uncharacterized protein</fullName>
    </submittedName>
</protein>